<name>A0ACC1RWW6_9HYPO</name>
<evidence type="ECO:0000313" key="2">
    <source>
        <dbReference type="Proteomes" id="UP001148629"/>
    </source>
</evidence>
<protein>
    <submittedName>
        <fullName evidence="1">Uncharacterized protein</fullName>
    </submittedName>
</protein>
<comment type="caution">
    <text evidence="1">The sequence shown here is derived from an EMBL/GenBank/DDBJ whole genome shotgun (WGS) entry which is preliminary data.</text>
</comment>
<sequence>MFNIISTPNQGATVGRVTIGLLSDKMGRINVVFLFESVAAIVAFGLLLNMGSSKAMFYVFVSPWGFSIGAIHSTMPVLAGQLCQKSDFGMYYGTNSLVISFALGALERINGQVGWDYSLCGSARWILYIGGTPSNSLALGVHGTPNSEAMGGSTKELVGIWYDWLRKMVHNMIIVRKGRELKRPSVISEENSISWLLVVDRYIIYLIIVLIMKIASTLFLALASVSVGIVLPKERHQRPNDEKVEKTDIDDSSPLLEVLSVDPHFHLTKPKSKPTPEKGTKPANCHLLTPNRFRNTIPKGVHSVPSKAEVHENEPAKSHDGTKSTVRFTSRKNDVRVNPSTLQLKPKDDQPSRTETETSLAHRIGPIKIPEHAKYQPEAQKETETKSRHPAQRDPLVAPALAAPHSANTLPDSRASGVNRDGFLRPLPRPLTPATICRTLEDFQRWVVWLTAYPHIDEPTSSDKRHDSNHWTLEIWEDALRQINEELSRWSVAKEGQYTNPMTLERLCRADTFDTLNRELFANAGHLKTQPNRADWASCLMLRKLDITLRSYSRIEWLIKRNRHLVDAASKFLSQACQEAEAKEKQPTQKHEPARTHGPAQKHGSPQRHGHHKKPLPSVHPAIGGIHEEFTKATDRLTHTLRPNDEQMQPKQGGGVRSHYYKHTTRDARPSKGEKGGSVGNYDTETVKRLLVKNKNIRLSKQQIRRFERFDKRQRKAICKHLDFDKDDSKFLLDTKRFEGKDLEKLNRLYRLRYGNPKYKRFLRGLGTPDKAPEEPAPKNSNSKDSNSKKSNSKTRRSTQDDETTLDERLNASEDEGSCGRPHSNI</sequence>
<reference evidence="1" key="1">
    <citation type="submission" date="2022-08" db="EMBL/GenBank/DDBJ databases">
        <title>Genome Sequence of Fusarium decemcellulare.</title>
        <authorList>
            <person name="Buettner E."/>
        </authorList>
    </citation>
    <scope>NUCLEOTIDE SEQUENCE</scope>
    <source>
        <strain evidence="1">Babe19</strain>
    </source>
</reference>
<accession>A0ACC1RWW6</accession>
<dbReference type="Proteomes" id="UP001148629">
    <property type="component" value="Unassembled WGS sequence"/>
</dbReference>
<proteinExistence type="predicted"/>
<dbReference type="EMBL" id="JANRMS010001566">
    <property type="protein sequence ID" value="KAJ3527398.1"/>
    <property type="molecule type" value="Genomic_DNA"/>
</dbReference>
<keyword evidence="2" id="KW-1185">Reference proteome</keyword>
<gene>
    <name evidence="1" type="ORF">NM208_g10720</name>
</gene>
<organism evidence="1 2">
    <name type="scientific">Fusarium decemcellulare</name>
    <dbReference type="NCBI Taxonomy" id="57161"/>
    <lineage>
        <taxon>Eukaryota</taxon>
        <taxon>Fungi</taxon>
        <taxon>Dikarya</taxon>
        <taxon>Ascomycota</taxon>
        <taxon>Pezizomycotina</taxon>
        <taxon>Sordariomycetes</taxon>
        <taxon>Hypocreomycetidae</taxon>
        <taxon>Hypocreales</taxon>
        <taxon>Nectriaceae</taxon>
        <taxon>Fusarium</taxon>
        <taxon>Fusarium decemcellulare species complex</taxon>
    </lineage>
</organism>
<evidence type="ECO:0000313" key="1">
    <source>
        <dbReference type="EMBL" id="KAJ3527398.1"/>
    </source>
</evidence>